<proteinExistence type="predicted"/>
<keyword evidence="2" id="KW-1185">Reference proteome</keyword>
<reference evidence="1" key="1">
    <citation type="submission" date="2023-05" db="EMBL/GenBank/DDBJ databases">
        <authorList>
            <person name="Stuckert A."/>
        </authorList>
    </citation>
    <scope>NUCLEOTIDE SEQUENCE</scope>
</reference>
<accession>A0ABN9C862</accession>
<sequence length="40" mass="4607">MVRIPNDFSSENRKRCSLCNPMVPSKILKISRPSQKVHPI</sequence>
<evidence type="ECO:0000313" key="1">
    <source>
        <dbReference type="EMBL" id="CAI9555861.1"/>
    </source>
</evidence>
<comment type="caution">
    <text evidence="1">The sequence shown here is derived from an EMBL/GenBank/DDBJ whole genome shotgun (WGS) entry which is preliminary data.</text>
</comment>
<evidence type="ECO:0000313" key="2">
    <source>
        <dbReference type="Proteomes" id="UP001162483"/>
    </source>
</evidence>
<dbReference type="EMBL" id="CATNWA010008302">
    <property type="protein sequence ID" value="CAI9555861.1"/>
    <property type="molecule type" value="Genomic_DNA"/>
</dbReference>
<gene>
    <name evidence="1" type="ORF">SPARVUS_LOCUS4470643</name>
</gene>
<organism evidence="1 2">
    <name type="scientific">Staurois parvus</name>
    <dbReference type="NCBI Taxonomy" id="386267"/>
    <lineage>
        <taxon>Eukaryota</taxon>
        <taxon>Metazoa</taxon>
        <taxon>Chordata</taxon>
        <taxon>Craniata</taxon>
        <taxon>Vertebrata</taxon>
        <taxon>Euteleostomi</taxon>
        <taxon>Amphibia</taxon>
        <taxon>Batrachia</taxon>
        <taxon>Anura</taxon>
        <taxon>Neobatrachia</taxon>
        <taxon>Ranoidea</taxon>
        <taxon>Ranidae</taxon>
        <taxon>Staurois</taxon>
    </lineage>
</organism>
<name>A0ABN9C862_9NEOB</name>
<protein>
    <submittedName>
        <fullName evidence="1">Uncharacterized protein</fullName>
    </submittedName>
</protein>
<dbReference type="Proteomes" id="UP001162483">
    <property type="component" value="Unassembled WGS sequence"/>
</dbReference>